<dbReference type="AlphaFoldDB" id="A0A4Q2K7S8"/>
<dbReference type="RefSeq" id="WP_129226825.1">
    <property type="nucleotide sequence ID" value="NZ_SDOZ01000004.1"/>
</dbReference>
<evidence type="ECO:0000313" key="2">
    <source>
        <dbReference type="Proteomes" id="UP000291269"/>
    </source>
</evidence>
<gene>
    <name evidence="1" type="ORF">ESZ91_09940</name>
</gene>
<accession>A0A4Q2K7S8</accession>
<dbReference type="Proteomes" id="UP000291269">
    <property type="component" value="Unassembled WGS sequence"/>
</dbReference>
<reference evidence="1 2" key="1">
    <citation type="journal article" date="2019" name="Gut">
        <title>Antibiotics-induced monodominance of a novel gut bacterial order.</title>
        <authorList>
            <person name="Hildebrand F."/>
            <person name="Moitinho-Silva L."/>
            <person name="Blasche S."/>
            <person name="Jahn M.T."/>
            <person name="Gossmann T.I."/>
            <person name="Heuerta-Cepas J."/>
            <person name="Hercog R."/>
            <person name="Luetge M."/>
            <person name="Bahram M."/>
            <person name="Pryszlak A."/>
            <person name="Alves R.J."/>
            <person name="Waszak S.M."/>
            <person name="Zhu A."/>
            <person name="Ye L."/>
            <person name="Costea P.I."/>
            <person name="Aalvink S."/>
            <person name="Belzer C."/>
            <person name="Forslund S.K."/>
            <person name="Sunagawa S."/>
            <person name="Hentschel U."/>
            <person name="Merten C."/>
            <person name="Patil K.R."/>
            <person name="Benes V."/>
            <person name="Bork P."/>
        </authorList>
    </citation>
    <scope>NUCLEOTIDE SEQUENCE [LARGE SCALE GENOMIC DNA]</scope>
    <source>
        <strain evidence="1 2">HDS1380</strain>
    </source>
</reference>
<name>A0A4Q2K7S8_9FIRM</name>
<sequence>MKWLKRLQMMRISKIVIAVSLALSVIFAGFTIYGNKVGNFIINVSNDGAHIAATMKEDLSDLSSRLSVSGLEGQGATTYEDIPRSIARGIGNKSDTVYQTYMAFSFYLVNKTERSVDYDMSLNVVDSVGRAIDIMRVMIIEGDAEGGDIYANPEASEEGENWLKQHTSYETIAFISEKQLMAKRVTDFQPEDKVKYTIVIWVEGWDMDCTDERLQDRIKMKLDFYAY</sequence>
<proteinExistence type="predicted"/>
<evidence type="ECO:0000313" key="1">
    <source>
        <dbReference type="EMBL" id="RXZ57974.1"/>
    </source>
</evidence>
<dbReference type="EMBL" id="SDOZ01000004">
    <property type="protein sequence ID" value="RXZ57974.1"/>
    <property type="molecule type" value="Genomic_DNA"/>
</dbReference>
<comment type="caution">
    <text evidence="1">The sequence shown here is derived from an EMBL/GenBank/DDBJ whole genome shotgun (WGS) entry which is preliminary data.</text>
</comment>
<protein>
    <submittedName>
        <fullName evidence="1">Uncharacterized protein</fullName>
    </submittedName>
</protein>
<organism evidence="1 2">
    <name type="scientific">Candidatus Borkfalkia ceftriaxoniphila</name>
    <dbReference type="NCBI Taxonomy" id="2508949"/>
    <lineage>
        <taxon>Bacteria</taxon>
        <taxon>Bacillati</taxon>
        <taxon>Bacillota</taxon>
        <taxon>Clostridia</taxon>
        <taxon>Christensenellales</taxon>
        <taxon>Christensenellaceae</taxon>
        <taxon>Candidatus Borkfalkia</taxon>
    </lineage>
</organism>
<keyword evidence="2" id="KW-1185">Reference proteome</keyword>
<dbReference type="OrthoDB" id="1976590at2"/>